<evidence type="ECO:0000313" key="2">
    <source>
        <dbReference type="EMBL" id="KAK7477680.1"/>
    </source>
</evidence>
<evidence type="ECO:0000313" key="3">
    <source>
        <dbReference type="Proteomes" id="UP001519460"/>
    </source>
</evidence>
<dbReference type="Proteomes" id="UP001519460">
    <property type="component" value="Unassembled WGS sequence"/>
</dbReference>
<reference evidence="2 3" key="1">
    <citation type="journal article" date="2023" name="Sci. Data">
        <title>Genome assembly of the Korean intertidal mud-creeper Batillaria attramentaria.</title>
        <authorList>
            <person name="Patra A.K."/>
            <person name="Ho P.T."/>
            <person name="Jun S."/>
            <person name="Lee S.J."/>
            <person name="Kim Y."/>
            <person name="Won Y.J."/>
        </authorList>
    </citation>
    <scope>NUCLEOTIDE SEQUENCE [LARGE SCALE GENOMIC DNA]</scope>
    <source>
        <strain evidence="2">Wonlab-2016</strain>
    </source>
</reference>
<keyword evidence="3" id="KW-1185">Reference proteome</keyword>
<proteinExistence type="predicted"/>
<feature type="compositionally biased region" description="Basic and acidic residues" evidence="1">
    <location>
        <begin position="45"/>
        <end position="55"/>
    </location>
</feature>
<accession>A0ABD0JRK2</accession>
<organism evidence="2 3">
    <name type="scientific">Batillaria attramentaria</name>
    <dbReference type="NCBI Taxonomy" id="370345"/>
    <lineage>
        <taxon>Eukaryota</taxon>
        <taxon>Metazoa</taxon>
        <taxon>Spiralia</taxon>
        <taxon>Lophotrochozoa</taxon>
        <taxon>Mollusca</taxon>
        <taxon>Gastropoda</taxon>
        <taxon>Caenogastropoda</taxon>
        <taxon>Sorbeoconcha</taxon>
        <taxon>Cerithioidea</taxon>
        <taxon>Batillariidae</taxon>
        <taxon>Batillaria</taxon>
    </lineage>
</organism>
<evidence type="ECO:0000256" key="1">
    <source>
        <dbReference type="SAM" id="MobiDB-lite"/>
    </source>
</evidence>
<feature type="region of interest" description="Disordered" evidence="1">
    <location>
        <begin position="34"/>
        <end position="69"/>
    </location>
</feature>
<name>A0ABD0JRK2_9CAEN</name>
<dbReference type="AlphaFoldDB" id="A0ABD0JRK2"/>
<sequence length="140" mass="15865">MLQTVASTDQTFVYLPRSMGLNMEQTVHPSWSQSPLEIRSRPNSHHHETAIEDKTMSSPAQSGPFKGENVSFRGDDLEQFWRGRSESMAGGHQILFSRDRLTTISVFHSIYLFLPSGTFKTTTPIDLRLWVATSGRKTCF</sequence>
<dbReference type="EMBL" id="JACVVK020000343">
    <property type="protein sequence ID" value="KAK7477680.1"/>
    <property type="molecule type" value="Genomic_DNA"/>
</dbReference>
<protein>
    <submittedName>
        <fullName evidence="2">Uncharacterized protein</fullName>
    </submittedName>
</protein>
<gene>
    <name evidence="2" type="ORF">BaRGS_00031064</name>
</gene>
<comment type="caution">
    <text evidence="2">The sequence shown here is derived from an EMBL/GenBank/DDBJ whole genome shotgun (WGS) entry which is preliminary data.</text>
</comment>